<feature type="transmembrane region" description="Helical" evidence="2">
    <location>
        <begin position="167"/>
        <end position="189"/>
    </location>
</feature>
<dbReference type="InterPro" id="IPR019431">
    <property type="entry name" value="DUF2417"/>
</dbReference>
<evidence type="ECO:0000256" key="1">
    <source>
        <dbReference type="SAM" id="MobiDB-lite"/>
    </source>
</evidence>
<feature type="region of interest" description="Disordered" evidence="1">
    <location>
        <begin position="1"/>
        <end position="67"/>
    </location>
</feature>
<keyword evidence="2" id="KW-1133">Transmembrane helix</keyword>
<keyword evidence="4" id="KW-1185">Reference proteome</keyword>
<feature type="transmembrane region" description="Helical" evidence="2">
    <location>
        <begin position="101"/>
        <end position="122"/>
    </location>
</feature>
<evidence type="ECO:0000256" key="2">
    <source>
        <dbReference type="SAM" id="Phobius"/>
    </source>
</evidence>
<feature type="region of interest" description="Disordered" evidence="1">
    <location>
        <begin position="831"/>
        <end position="869"/>
    </location>
</feature>
<feature type="transmembrane region" description="Helical" evidence="2">
    <location>
        <begin position="142"/>
        <end position="160"/>
    </location>
</feature>
<reference evidence="3" key="1">
    <citation type="submission" date="2016-04" db="EMBL/GenBank/DDBJ databases">
        <authorList>
            <person name="Nguyen H.D."/>
            <person name="Samba Siva P."/>
            <person name="Cullis J."/>
            <person name="Levesque C.A."/>
            <person name="Hambleton S."/>
        </authorList>
    </citation>
    <scope>NUCLEOTIDE SEQUENCE</scope>
    <source>
        <strain evidence="3">DAOMC 236422</strain>
    </source>
</reference>
<evidence type="ECO:0000313" key="3">
    <source>
        <dbReference type="EMBL" id="KAE8267469.1"/>
    </source>
</evidence>
<dbReference type="Pfam" id="PF10329">
    <property type="entry name" value="DUF2417"/>
    <property type="match status" value="1"/>
</dbReference>
<proteinExistence type="predicted"/>
<keyword evidence="2" id="KW-0472">Membrane</keyword>
<accession>A0A8X7N6E7</accession>
<feature type="transmembrane region" description="Helical" evidence="2">
    <location>
        <begin position="295"/>
        <end position="318"/>
    </location>
</feature>
<reference evidence="3" key="2">
    <citation type="journal article" date="2019" name="IMA Fungus">
        <title>Genome sequencing and comparison of five Tilletia species to identify candidate genes for the detection of regulated species infecting wheat.</title>
        <authorList>
            <person name="Nguyen H.D.T."/>
            <person name="Sultana T."/>
            <person name="Kesanakurti P."/>
            <person name="Hambleton S."/>
        </authorList>
    </citation>
    <scope>NUCLEOTIDE SEQUENCE</scope>
    <source>
        <strain evidence="3">DAOMC 236422</strain>
    </source>
</reference>
<feature type="compositionally biased region" description="Low complexity" evidence="1">
    <location>
        <begin position="53"/>
        <end position="66"/>
    </location>
</feature>
<protein>
    <submittedName>
        <fullName evidence="3">Uncharacterized protein</fullName>
    </submittedName>
</protein>
<dbReference type="Proteomes" id="UP000078113">
    <property type="component" value="Unassembled WGS sequence"/>
</dbReference>
<keyword evidence="2" id="KW-0812">Transmembrane</keyword>
<feature type="compositionally biased region" description="Low complexity" evidence="1">
    <location>
        <begin position="19"/>
        <end position="39"/>
    </location>
</feature>
<dbReference type="AlphaFoldDB" id="A0A8X7N6E7"/>
<dbReference type="EMBL" id="LWDG02000225">
    <property type="protein sequence ID" value="KAE8267469.1"/>
    <property type="molecule type" value="Genomic_DNA"/>
</dbReference>
<name>A0A8X7N6E7_9BASI</name>
<sequence>MSRRPQSRISAFFGSLGRSGEPLAGPSSPSPSPAAATATEDSEARGNSEGYGSTAQTPTAAASTPSFVPRSRTFFKRKRPDPREAWLLSKRPPYRRKRVKVLFGAGVILLILSLVTALLLLLNLFEPIPALIPTSNTPGTASLWFALSAALIVAPSLLVFELSSKATYAVHSTSTGVLGIALLLILALTPLRQSETLLCAPTIALALIACGWALVSSSVVGRLQEAYAIGAPPGIFVPTGEQPHPPSTATAAEHQRIGSEGDLEATSDERTPLLNVVYTTSVQHAQRGWKRAVKLTLAILASLTISVLIGLQSFNLLLTGTDAGLHPIGDRVLIDPAQIGSQQFTSSRRISTEGHNGTIDIPPMPLPDWFRAVPAFKLHVACESSPPHTGHQGEGSKASRPTALFFTERGVSGPIGANWIRDMVRRAADGDEYGNGGRNDNSTDDGHLSLEKVCFMDRVGYGHSDYVGGAEGVASVRLNTLALYSALGKLGVLNGSYPLDPDRPPVNETSSDLEMEASFWGWPWGRRKSTSKPSPAPAPPTHGNHSANGTSPPFMIIAQGYGALHARHFAATFPTLIHSFLYIDAETPTSFYTPTISSHSGLRAGFGAWGHAWGLHTLGFVLYDVAPALLEPLGVIRLAGIVMGKGAKDRVLAPRWRGGARKSDAGGGGWRLLGAGGANARLLSTSLAERLDANRGAGSEVPVDQVVADDDGEGGTPVVRVVGGSRNYRELTKPEVVHVHQTELARRPTAILSSFWKVHADVTGWAEIQRTELVKVAREGDGLVGWWRLGSPARTGTGGDSGEAEGICAEGLGRVYCEEAVRKLLAQGDLDERHRREKGEGSNLASTRMRVFDEQDDDLDPIKPWPRRS</sequence>
<organism evidence="3 4">
    <name type="scientific">Tilletia walkeri</name>
    <dbReference type="NCBI Taxonomy" id="117179"/>
    <lineage>
        <taxon>Eukaryota</taxon>
        <taxon>Fungi</taxon>
        <taxon>Dikarya</taxon>
        <taxon>Basidiomycota</taxon>
        <taxon>Ustilaginomycotina</taxon>
        <taxon>Exobasidiomycetes</taxon>
        <taxon>Tilletiales</taxon>
        <taxon>Tilletiaceae</taxon>
        <taxon>Tilletia</taxon>
    </lineage>
</organism>
<evidence type="ECO:0000313" key="4">
    <source>
        <dbReference type="Proteomes" id="UP000078113"/>
    </source>
</evidence>
<feature type="transmembrane region" description="Helical" evidence="2">
    <location>
        <begin position="195"/>
        <end position="215"/>
    </location>
</feature>
<comment type="caution">
    <text evidence="3">The sequence shown here is derived from an EMBL/GenBank/DDBJ whole genome shotgun (WGS) entry which is preliminary data.</text>
</comment>
<gene>
    <name evidence="3" type="ORF">A4X09_0g4875</name>
</gene>
<feature type="compositionally biased region" description="Basic and acidic residues" evidence="1">
    <location>
        <begin position="831"/>
        <end position="840"/>
    </location>
</feature>
<feature type="region of interest" description="Disordered" evidence="1">
    <location>
        <begin position="526"/>
        <end position="549"/>
    </location>
</feature>